<feature type="region of interest" description="Disordered" evidence="1">
    <location>
        <begin position="85"/>
        <end position="117"/>
    </location>
</feature>
<sequence length="451" mass="48704">MQFNSPPRAILLGKNQTNTLDSFLSSKSSKINKKEQIVPHANISDALPHSADTSIPPQWPVPNVCGVPLRAAASSIAANICAPSTYRSRARTTSTSPSAPNPAGGPTRPRPREQRLGNTPLSDLLVLVTSAPPPPTVSAVDNTIPGVHRAAPRSRRTSTAEHENISSNSHRPHTRRRRRICAQIRQAHTVLVSRAGDHRDVHRARMRLRLAPPHSPTVSTTKKELEKETPTTEKMTLKTRKTRLTYSTNTSSPRSPAPAPAPPSYAEPVLVIVDDTMTREISGGKGGGRAQCCGDTHDASRFAGAGIQRADAVQSGVHSLRSHRVPFPFHAKNHKQEKLALAPFFPLPTRAAPPIKCRVVLPAGRGRGVRVRGAGGGFEFAGALPFGAARSGGRFEGSKGKVGSANGKRKVMETRGRVARSEEEVRRVWYEDVRVYGAREGGKWEVDAQEG</sequence>
<evidence type="ECO:0000313" key="2">
    <source>
        <dbReference type="EMBL" id="KAJ7720354.1"/>
    </source>
</evidence>
<dbReference type="EMBL" id="JARKIB010000241">
    <property type="protein sequence ID" value="KAJ7720354.1"/>
    <property type="molecule type" value="Genomic_DNA"/>
</dbReference>
<accession>A0AAD7HI28</accession>
<feature type="compositionally biased region" description="Pro residues" evidence="1">
    <location>
        <begin position="255"/>
        <end position="265"/>
    </location>
</feature>
<feature type="compositionally biased region" description="Basic and acidic residues" evidence="1">
    <location>
        <begin position="221"/>
        <end position="231"/>
    </location>
</feature>
<reference evidence="2" key="1">
    <citation type="submission" date="2023-03" db="EMBL/GenBank/DDBJ databases">
        <title>Massive genome expansion in bonnet fungi (Mycena s.s.) driven by repeated elements and novel gene families across ecological guilds.</title>
        <authorList>
            <consortium name="Lawrence Berkeley National Laboratory"/>
            <person name="Harder C.B."/>
            <person name="Miyauchi S."/>
            <person name="Viragh M."/>
            <person name="Kuo A."/>
            <person name="Thoen E."/>
            <person name="Andreopoulos B."/>
            <person name="Lu D."/>
            <person name="Skrede I."/>
            <person name="Drula E."/>
            <person name="Henrissat B."/>
            <person name="Morin E."/>
            <person name="Kohler A."/>
            <person name="Barry K."/>
            <person name="LaButti K."/>
            <person name="Morin E."/>
            <person name="Salamov A."/>
            <person name="Lipzen A."/>
            <person name="Mereny Z."/>
            <person name="Hegedus B."/>
            <person name="Baldrian P."/>
            <person name="Stursova M."/>
            <person name="Weitz H."/>
            <person name="Taylor A."/>
            <person name="Grigoriev I.V."/>
            <person name="Nagy L.G."/>
            <person name="Martin F."/>
            <person name="Kauserud H."/>
        </authorList>
    </citation>
    <scope>NUCLEOTIDE SEQUENCE</scope>
    <source>
        <strain evidence="2">CBHHK182m</strain>
    </source>
</reference>
<dbReference type="Proteomes" id="UP001215598">
    <property type="component" value="Unassembled WGS sequence"/>
</dbReference>
<evidence type="ECO:0000313" key="3">
    <source>
        <dbReference type="Proteomes" id="UP001215598"/>
    </source>
</evidence>
<dbReference type="AlphaFoldDB" id="A0AAD7HI28"/>
<keyword evidence="3" id="KW-1185">Reference proteome</keyword>
<protein>
    <submittedName>
        <fullName evidence="2">Uncharacterized protein</fullName>
    </submittedName>
</protein>
<feature type="region of interest" description="Disordered" evidence="1">
    <location>
        <begin position="149"/>
        <end position="177"/>
    </location>
</feature>
<name>A0AAD7HI28_9AGAR</name>
<gene>
    <name evidence="2" type="ORF">B0H16DRAFT_1793571</name>
</gene>
<proteinExistence type="predicted"/>
<feature type="region of interest" description="Disordered" evidence="1">
    <location>
        <begin position="212"/>
        <end position="265"/>
    </location>
</feature>
<organism evidence="2 3">
    <name type="scientific">Mycena metata</name>
    <dbReference type="NCBI Taxonomy" id="1033252"/>
    <lineage>
        <taxon>Eukaryota</taxon>
        <taxon>Fungi</taxon>
        <taxon>Dikarya</taxon>
        <taxon>Basidiomycota</taxon>
        <taxon>Agaricomycotina</taxon>
        <taxon>Agaricomycetes</taxon>
        <taxon>Agaricomycetidae</taxon>
        <taxon>Agaricales</taxon>
        <taxon>Marasmiineae</taxon>
        <taxon>Mycenaceae</taxon>
        <taxon>Mycena</taxon>
    </lineage>
</organism>
<comment type="caution">
    <text evidence="2">The sequence shown here is derived from an EMBL/GenBank/DDBJ whole genome shotgun (WGS) entry which is preliminary data.</text>
</comment>
<evidence type="ECO:0000256" key="1">
    <source>
        <dbReference type="SAM" id="MobiDB-lite"/>
    </source>
</evidence>
<feature type="compositionally biased region" description="Low complexity" evidence="1">
    <location>
        <begin position="85"/>
        <end position="107"/>
    </location>
</feature>